<dbReference type="Proteomes" id="UP001177021">
    <property type="component" value="Unassembled WGS sequence"/>
</dbReference>
<gene>
    <name evidence="1" type="ORF">MILVUS5_LOCUS12063</name>
</gene>
<organism evidence="1 2">
    <name type="scientific">Trifolium pratense</name>
    <name type="common">Red clover</name>
    <dbReference type="NCBI Taxonomy" id="57577"/>
    <lineage>
        <taxon>Eukaryota</taxon>
        <taxon>Viridiplantae</taxon>
        <taxon>Streptophyta</taxon>
        <taxon>Embryophyta</taxon>
        <taxon>Tracheophyta</taxon>
        <taxon>Spermatophyta</taxon>
        <taxon>Magnoliopsida</taxon>
        <taxon>eudicotyledons</taxon>
        <taxon>Gunneridae</taxon>
        <taxon>Pentapetalae</taxon>
        <taxon>rosids</taxon>
        <taxon>fabids</taxon>
        <taxon>Fabales</taxon>
        <taxon>Fabaceae</taxon>
        <taxon>Papilionoideae</taxon>
        <taxon>50 kb inversion clade</taxon>
        <taxon>NPAAA clade</taxon>
        <taxon>Hologalegina</taxon>
        <taxon>IRL clade</taxon>
        <taxon>Trifolieae</taxon>
        <taxon>Trifolium</taxon>
    </lineage>
</organism>
<protein>
    <submittedName>
        <fullName evidence="1">Uncharacterized protein</fullName>
    </submittedName>
</protein>
<sequence length="232" mass="27239">MAIEGYFHPYFGHVNQNRSFPDSNSNVYATVNYNNVELETFHQQKDEVDHFLRSQNEKLRIFVQEQRKQQVETLLKKIELDVFSMLKQKDEQIAQATKRRLELEEFLARLEIENQTWQRAAHENEAMVLSLQNALEQQMKERASYCYNNDDAESCCDNKNHQEETGENRVCGDEQITSVNNMMICKCCRSRESSFMFLPCRHLCSCKACEPSLQACPVCLMQKRSIIETLIF</sequence>
<evidence type="ECO:0000313" key="1">
    <source>
        <dbReference type="EMBL" id="CAJ2642621.1"/>
    </source>
</evidence>
<evidence type="ECO:0000313" key="2">
    <source>
        <dbReference type="Proteomes" id="UP001177021"/>
    </source>
</evidence>
<dbReference type="EMBL" id="CASHSV030000034">
    <property type="protein sequence ID" value="CAJ2642621.1"/>
    <property type="molecule type" value="Genomic_DNA"/>
</dbReference>
<proteinExistence type="predicted"/>
<accession>A0ACB0JC93</accession>
<comment type="caution">
    <text evidence="1">The sequence shown here is derived from an EMBL/GenBank/DDBJ whole genome shotgun (WGS) entry which is preliminary data.</text>
</comment>
<keyword evidence="2" id="KW-1185">Reference proteome</keyword>
<reference evidence="1" key="1">
    <citation type="submission" date="2023-10" db="EMBL/GenBank/DDBJ databases">
        <authorList>
            <person name="Rodriguez Cubillos JULIANA M."/>
            <person name="De Vega J."/>
        </authorList>
    </citation>
    <scope>NUCLEOTIDE SEQUENCE</scope>
</reference>
<name>A0ACB0JC93_TRIPR</name>